<feature type="transmembrane region" description="Helical" evidence="6">
    <location>
        <begin position="437"/>
        <end position="461"/>
    </location>
</feature>
<feature type="transmembrane region" description="Helical" evidence="6">
    <location>
        <begin position="408"/>
        <end position="430"/>
    </location>
</feature>
<comment type="caution">
    <text evidence="6">Lacks conserved residue(s) required for the propagation of feature annotation.</text>
</comment>
<feature type="transmembrane region" description="Helical" evidence="6">
    <location>
        <begin position="132"/>
        <end position="150"/>
    </location>
</feature>
<proteinExistence type="inferred from homology"/>
<dbReference type="Gramene" id="AET5Gv20584100.3">
    <property type="protein sequence ID" value="AET5Gv20584100.3"/>
    <property type="gene ID" value="AET5Gv20584100"/>
</dbReference>
<evidence type="ECO:0000256" key="3">
    <source>
        <dbReference type="ARBA" id="ARBA00022692"/>
    </source>
</evidence>
<dbReference type="GO" id="GO:0015297">
    <property type="term" value="F:antiporter activity"/>
    <property type="evidence" value="ECO:0007669"/>
    <property type="project" value="InterPro"/>
</dbReference>
<evidence type="ECO:0000256" key="1">
    <source>
        <dbReference type="ARBA" id="ARBA00004141"/>
    </source>
</evidence>
<feature type="transmembrane region" description="Helical" evidence="6">
    <location>
        <begin position="226"/>
        <end position="251"/>
    </location>
</feature>
<sequence>TMERQKNAPLLVKRPKEREGQVQGLAGEVWEESMKLWEVVGPAVFMRLVLYSLNIISQSFAGHLGDAELAAFSIASTVISGFNLGFLASIDFTNVTHNLDELQLGMASALETLCGQAYGAKQYAMLGVYMQRSWLVLLAFAALLSPTYIFSGQLLSALGLPADLAREAGAVSACLLPLHFMYAILLPLNKFLQCQRKNAVTAVTTAVAFPVHAAVTWLLVSYFGLGLIGAATALNFSWALVVALQFAYAVGGGCPETWGGFSSLAFVDIWGFVKLSSASGVMLCLESWYYRVLIFVTGYMKNAELAVDALSICLSLTGLEMMIPLGFLAGTGSALNPDTLPWFCFARVRVANELGAGNGHRARFATMVSTTTSFVISIFFCLLALGLHGRLALIFSSSKALIDAVDDMSVLLALTILLNGVQPVLSGVAVGSGWQALVAYVNIGSYYLIGVPFGVLLGWTFHLGVHGIWAGMIGGTTVQTLILAYMTIRCDWDQEQHSAFSPLLRGRYHV</sequence>
<comment type="subcellular location">
    <subcellularLocation>
        <location evidence="1">Membrane</location>
        <topology evidence="1">Multi-pass membrane protein</topology>
    </subcellularLocation>
</comment>
<dbReference type="EnsemblPlants" id="AET5Gv20584100.3">
    <property type="protein sequence ID" value="AET5Gv20584100.3"/>
    <property type="gene ID" value="AET5Gv20584100"/>
</dbReference>
<reference evidence="7" key="5">
    <citation type="journal article" date="2021" name="G3 (Bethesda)">
        <title>Aegilops tauschii genome assembly Aet v5.0 features greater sequence contiguity and improved annotation.</title>
        <authorList>
            <person name="Wang L."/>
            <person name="Zhu T."/>
            <person name="Rodriguez J.C."/>
            <person name="Deal K.R."/>
            <person name="Dubcovsky J."/>
            <person name="McGuire P.E."/>
            <person name="Lux T."/>
            <person name="Spannagl M."/>
            <person name="Mayer K.F.X."/>
            <person name="Baldrich P."/>
            <person name="Meyers B.C."/>
            <person name="Huo N."/>
            <person name="Gu Y.Q."/>
            <person name="Zhou H."/>
            <person name="Devos K.M."/>
            <person name="Bennetzen J.L."/>
            <person name="Unver T."/>
            <person name="Budak H."/>
            <person name="Gulick P.J."/>
            <person name="Galiba G."/>
            <person name="Kalapos B."/>
            <person name="Nelson D.R."/>
            <person name="Li P."/>
            <person name="You F.M."/>
            <person name="Luo M.C."/>
            <person name="Dvorak J."/>
        </authorList>
    </citation>
    <scope>NUCLEOTIDE SEQUENCE [LARGE SCALE GENOMIC DNA]</scope>
    <source>
        <strain evidence="7">cv. AL8/78</strain>
    </source>
</reference>
<name>A0A453L0U4_AEGTS</name>
<organism evidence="7 8">
    <name type="scientific">Aegilops tauschii subsp. strangulata</name>
    <name type="common">Goatgrass</name>
    <dbReference type="NCBI Taxonomy" id="200361"/>
    <lineage>
        <taxon>Eukaryota</taxon>
        <taxon>Viridiplantae</taxon>
        <taxon>Streptophyta</taxon>
        <taxon>Embryophyta</taxon>
        <taxon>Tracheophyta</taxon>
        <taxon>Spermatophyta</taxon>
        <taxon>Magnoliopsida</taxon>
        <taxon>Liliopsida</taxon>
        <taxon>Poales</taxon>
        <taxon>Poaceae</taxon>
        <taxon>BOP clade</taxon>
        <taxon>Pooideae</taxon>
        <taxon>Triticodae</taxon>
        <taxon>Triticeae</taxon>
        <taxon>Triticinae</taxon>
        <taxon>Aegilops</taxon>
    </lineage>
</organism>
<reference evidence="8" key="2">
    <citation type="journal article" date="2017" name="Nat. Plants">
        <title>The Aegilops tauschii genome reveals multiple impacts of transposons.</title>
        <authorList>
            <person name="Zhao G."/>
            <person name="Zou C."/>
            <person name="Li K."/>
            <person name="Wang K."/>
            <person name="Li T."/>
            <person name="Gao L."/>
            <person name="Zhang X."/>
            <person name="Wang H."/>
            <person name="Yang Z."/>
            <person name="Liu X."/>
            <person name="Jiang W."/>
            <person name="Mao L."/>
            <person name="Kong X."/>
            <person name="Jiao Y."/>
            <person name="Jia J."/>
        </authorList>
    </citation>
    <scope>NUCLEOTIDE SEQUENCE [LARGE SCALE GENOMIC DNA]</scope>
    <source>
        <strain evidence="8">cv. AL8/78</strain>
    </source>
</reference>
<comment type="similarity">
    <text evidence="2 6">Belongs to the multi antimicrobial extrusion (MATE) (TC 2.A.66.1) family.</text>
</comment>
<keyword evidence="5 6" id="KW-0472">Membrane</keyword>
<dbReference type="CDD" id="cd13132">
    <property type="entry name" value="MATE_eukaryotic"/>
    <property type="match status" value="1"/>
</dbReference>
<feature type="transmembrane region" description="Helical" evidence="6">
    <location>
        <begin position="170"/>
        <end position="188"/>
    </location>
</feature>
<evidence type="ECO:0000313" key="8">
    <source>
        <dbReference type="Proteomes" id="UP000015105"/>
    </source>
</evidence>
<evidence type="ECO:0000256" key="2">
    <source>
        <dbReference type="ARBA" id="ARBA00010199"/>
    </source>
</evidence>
<evidence type="ECO:0000256" key="5">
    <source>
        <dbReference type="ARBA" id="ARBA00023136"/>
    </source>
</evidence>
<feature type="transmembrane region" description="Helical" evidence="6">
    <location>
        <begin position="467"/>
        <end position="488"/>
    </location>
</feature>
<reference evidence="7" key="3">
    <citation type="journal article" date="2017" name="Nature">
        <title>Genome sequence of the progenitor of the wheat D genome Aegilops tauschii.</title>
        <authorList>
            <person name="Luo M.C."/>
            <person name="Gu Y.Q."/>
            <person name="Puiu D."/>
            <person name="Wang H."/>
            <person name="Twardziok S.O."/>
            <person name="Deal K.R."/>
            <person name="Huo N."/>
            <person name="Zhu T."/>
            <person name="Wang L."/>
            <person name="Wang Y."/>
            <person name="McGuire P.E."/>
            <person name="Liu S."/>
            <person name="Long H."/>
            <person name="Ramasamy R.K."/>
            <person name="Rodriguez J.C."/>
            <person name="Van S.L."/>
            <person name="Yuan L."/>
            <person name="Wang Z."/>
            <person name="Xia Z."/>
            <person name="Xiao L."/>
            <person name="Anderson O.D."/>
            <person name="Ouyang S."/>
            <person name="Liang Y."/>
            <person name="Zimin A.V."/>
            <person name="Pertea G."/>
            <person name="Qi P."/>
            <person name="Bennetzen J.L."/>
            <person name="Dai X."/>
            <person name="Dawson M.W."/>
            <person name="Muller H.G."/>
            <person name="Kugler K."/>
            <person name="Rivarola-Duarte L."/>
            <person name="Spannagl M."/>
            <person name="Mayer K.F.X."/>
            <person name="Lu F.H."/>
            <person name="Bevan M.W."/>
            <person name="Leroy P."/>
            <person name="Li P."/>
            <person name="You F.M."/>
            <person name="Sun Q."/>
            <person name="Liu Z."/>
            <person name="Lyons E."/>
            <person name="Wicker T."/>
            <person name="Salzberg S.L."/>
            <person name="Devos K.M."/>
            <person name="Dvorak J."/>
        </authorList>
    </citation>
    <scope>NUCLEOTIDE SEQUENCE [LARGE SCALE GENOMIC DNA]</scope>
    <source>
        <strain evidence="7">cv. AL8/78</strain>
    </source>
</reference>
<dbReference type="AlphaFoldDB" id="A0A453L0U4"/>
<protein>
    <recommendedName>
        <fullName evidence="6">Protein DETOXIFICATION</fullName>
    </recommendedName>
    <alternativeName>
        <fullName evidence="6">Multidrug and toxic compound extrusion protein</fullName>
    </alternativeName>
</protein>
<keyword evidence="3 6" id="KW-0812">Transmembrane</keyword>
<accession>A0A453L0U4</accession>
<evidence type="ECO:0000256" key="6">
    <source>
        <dbReference type="RuleBase" id="RU004914"/>
    </source>
</evidence>
<dbReference type="GO" id="GO:0016020">
    <property type="term" value="C:membrane"/>
    <property type="evidence" value="ECO:0007669"/>
    <property type="project" value="UniProtKB-SubCell"/>
</dbReference>
<reference evidence="8" key="1">
    <citation type="journal article" date="2014" name="Science">
        <title>Ancient hybridizations among the ancestral genomes of bread wheat.</title>
        <authorList>
            <consortium name="International Wheat Genome Sequencing Consortium,"/>
            <person name="Marcussen T."/>
            <person name="Sandve S.R."/>
            <person name="Heier L."/>
            <person name="Spannagl M."/>
            <person name="Pfeifer M."/>
            <person name="Jakobsen K.S."/>
            <person name="Wulff B.B."/>
            <person name="Steuernagel B."/>
            <person name="Mayer K.F."/>
            <person name="Olsen O.A."/>
        </authorList>
    </citation>
    <scope>NUCLEOTIDE SEQUENCE [LARGE SCALE GENOMIC DNA]</scope>
    <source>
        <strain evidence="8">cv. AL8/78</strain>
    </source>
</reference>
<dbReference type="NCBIfam" id="TIGR00797">
    <property type="entry name" value="matE"/>
    <property type="match status" value="1"/>
</dbReference>
<reference evidence="7" key="4">
    <citation type="submission" date="2019-03" db="UniProtKB">
        <authorList>
            <consortium name="EnsemblPlants"/>
        </authorList>
    </citation>
    <scope>IDENTIFICATION</scope>
</reference>
<dbReference type="STRING" id="200361.A0A453L0U4"/>
<feature type="transmembrane region" description="Helical" evidence="6">
    <location>
        <begin position="200"/>
        <end position="220"/>
    </location>
</feature>
<dbReference type="Proteomes" id="UP000015105">
    <property type="component" value="Chromosome 5D"/>
</dbReference>
<keyword evidence="8" id="KW-1185">Reference proteome</keyword>
<dbReference type="InterPro" id="IPR045069">
    <property type="entry name" value="MATE_euk"/>
</dbReference>
<dbReference type="GO" id="GO:0042910">
    <property type="term" value="F:xenobiotic transmembrane transporter activity"/>
    <property type="evidence" value="ECO:0007669"/>
    <property type="project" value="InterPro"/>
</dbReference>
<dbReference type="InterPro" id="IPR002528">
    <property type="entry name" value="MATE_fam"/>
</dbReference>
<keyword evidence="4 6" id="KW-1133">Transmembrane helix</keyword>
<feature type="transmembrane region" description="Helical" evidence="6">
    <location>
        <begin position="364"/>
        <end position="388"/>
    </location>
</feature>
<evidence type="ECO:0000256" key="4">
    <source>
        <dbReference type="ARBA" id="ARBA00022989"/>
    </source>
</evidence>
<evidence type="ECO:0000313" key="7">
    <source>
        <dbReference type="EnsemblPlants" id="AET5Gv20584100.3"/>
    </source>
</evidence>
<dbReference type="PANTHER" id="PTHR11206">
    <property type="entry name" value="MULTIDRUG RESISTANCE PROTEIN"/>
    <property type="match status" value="1"/>
</dbReference>
<dbReference type="GO" id="GO:1990961">
    <property type="term" value="P:xenobiotic detoxification by transmembrane export across the plasma membrane"/>
    <property type="evidence" value="ECO:0007669"/>
    <property type="project" value="InterPro"/>
</dbReference>
<dbReference type="Pfam" id="PF01554">
    <property type="entry name" value="MatE"/>
    <property type="match status" value="2"/>
</dbReference>